<sequence length="641" mass="72278">MQLSALTCLITLLPPATAGLEPSRPIPSIQAADTATLDEEEILRQYSIYTGLQLAAEIQHAIRHHVSQYLADPETIRQSLLDNLNKPMDSEQLDKESQRIYKLHKQALIAAEAERDKTFMQENAKRPGVVSLPIGIQYEVVPDPAGNNRQLEEMGCFICSTTIGRQLDKETEVTAIKFSNTPSGPPDFSDKLPNILQHTSALDNMPKGGEYIFYVPAALLSSSERKYIGNENAVIVYTFRHTDTDDELRHLRHLPFQIDANGHRQKYSELQGADMARDILLNKQRNEDMDIDPALVQKTCCGHLDSPIDLASLQHEYRNVISRYKTIHIARQTERDKRFLKENAAKPGVVILGNGIQYTVEKNPAGRNVPIIQAELVKRTSIDGTQLYYSGKITQSFNSLGRIMPGTVFSPGKVTAEEYDMPGLLGTDIARVASGRKWIFYIPFERLSEQNRKDMKDAWDDDCPAYIAHTFEADDNQSLADKDEDIEDDATAKPDEKENFLWDKDRTAESMARDEALFLRLNAMTPNVTVLPNGIQYSCITDPDGNNGSIKQVGIMSPYTLAGDSFLSHIHLDHQNTRADGKRIYTHPLIEPYIDTLPEAKKWFFCIPASLLDPADVDWYEQRIGAPLNYVLYILETDKKH</sequence>
<feature type="domain" description="Peptidyl-prolyl cis-trans isomerase FKBP-type N-terminal" evidence="2">
    <location>
        <begin position="47"/>
        <end position="140"/>
    </location>
</feature>
<protein>
    <submittedName>
        <fullName evidence="3">Domain amino terminal to fkbp-type peptidyl-prolyl isomerase</fullName>
    </submittedName>
</protein>
<accession>A0A1C7PED5</accession>
<organism evidence="3 4">
    <name type="scientific">Akkermansia glycaniphila</name>
    <dbReference type="NCBI Taxonomy" id="1679444"/>
    <lineage>
        <taxon>Bacteria</taxon>
        <taxon>Pseudomonadati</taxon>
        <taxon>Verrucomicrobiota</taxon>
        <taxon>Verrucomicrobiia</taxon>
        <taxon>Verrucomicrobiales</taxon>
        <taxon>Akkermansiaceae</taxon>
        <taxon>Akkermansia</taxon>
    </lineage>
</organism>
<keyword evidence="3" id="KW-0413">Isomerase</keyword>
<evidence type="ECO:0000313" key="3">
    <source>
        <dbReference type="EMBL" id="SEH70552.1"/>
    </source>
</evidence>
<dbReference type="GO" id="GO:0016853">
    <property type="term" value="F:isomerase activity"/>
    <property type="evidence" value="ECO:0007669"/>
    <property type="project" value="UniProtKB-KW"/>
</dbReference>
<dbReference type="KEGG" id="agl:PYTT_0109"/>
<dbReference type="AlphaFoldDB" id="A0A1C7PED5"/>
<dbReference type="Pfam" id="PF01346">
    <property type="entry name" value="FKBP_N"/>
    <property type="match status" value="2"/>
</dbReference>
<dbReference type="STRING" id="1679444.PYTT_0109"/>
<name>A0A1C7PED5_9BACT</name>
<evidence type="ECO:0000256" key="1">
    <source>
        <dbReference type="SAM" id="SignalP"/>
    </source>
</evidence>
<evidence type="ECO:0000313" key="4">
    <source>
        <dbReference type="Proteomes" id="UP000176204"/>
    </source>
</evidence>
<keyword evidence="4" id="KW-1185">Reference proteome</keyword>
<dbReference type="InterPro" id="IPR000774">
    <property type="entry name" value="PPIase_FKBP_N"/>
</dbReference>
<dbReference type="EMBL" id="LT629973">
    <property type="protein sequence ID" value="SEH70552.1"/>
    <property type="molecule type" value="Genomic_DNA"/>
</dbReference>
<proteinExistence type="predicted"/>
<evidence type="ECO:0000259" key="2">
    <source>
        <dbReference type="Pfam" id="PF01346"/>
    </source>
</evidence>
<dbReference type="OrthoDB" id="9814548at2"/>
<dbReference type="GO" id="GO:0006457">
    <property type="term" value="P:protein folding"/>
    <property type="evidence" value="ECO:0007669"/>
    <property type="project" value="InterPro"/>
</dbReference>
<feature type="chain" id="PRO_5014266584" evidence="1">
    <location>
        <begin position="19"/>
        <end position="641"/>
    </location>
</feature>
<keyword evidence="1" id="KW-0732">Signal</keyword>
<dbReference type="RefSeq" id="WP_067772172.1">
    <property type="nucleotide sequence ID" value="NZ_LIGX01000002.1"/>
</dbReference>
<dbReference type="Proteomes" id="UP000176204">
    <property type="component" value="Chromosome I"/>
</dbReference>
<feature type="domain" description="Peptidyl-prolyl cis-trans isomerase FKBP-type N-terminal" evidence="2">
    <location>
        <begin position="265"/>
        <end position="360"/>
    </location>
</feature>
<reference evidence="4" key="1">
    <citation type="submission" date="2016-09" db="EMBL/GenBank/DDBJ databases">
        <authorList>
            <person name="Koehorst J."/>
        </authorList>
    </citation>
    <scope>NUCLEOTIDE SEQUENCE [LARGE SCALE GENOMIC DNA]</scope>
</reference>
<gene>
    <name evidence="3" type="ORF">PYTT_0109</name>
</gene>
<feature type="signal peptide" evidence="1">
    <location>
        <begin position="1"/>
        <end position="18"/>
    </location>
</feature>